<evidence type="ECO:0000256" key="6">
    <source>
        <dbReference type="SAM" id="Phobius"/>
    </source>
</evidence>
<dbReference type="OrthoDB" id="9802121at2"/>
<keyword evidence="4 6" id="KW-1133">Transmembrane helix</keyword>
<comment type="caution">
    <text evidence="7">The sequence shown here is derived from an EMBL/GenBank/DDBJ whole genome shotgun (WGS) entry which is preliminary data.</text>
</comment>
<evidence type="ECO:0008006" key="9">
    <source>
        <dbReference type="Google" id="ProtNLM"/>
    </source>
</evidence>
<feature type="transmembrane region" description="Helical" evidence="6">
    <location>
        <begin position="96"/>
        <end position="115"/>
    </location>
</feature>
<evidence type="ECO:0000256" key="1">
    <source>
        <dbReference type="ARBA" id="ARBA00004141"/>
    </source>
</evidence>
<dbReference type="Proteomes" id="UP000317243">
    <property type="component" value="Unassembled WGS sequence"/>
</dbReference>
<evidence type="ECO:0000256" key="4">
    <source>
        <dbReference type="ARBA" id="ARBA00022989"/>
    </source>
</evidence>
<dbReference type="RefSeq" id="WP_146511934.1">
    <property type="nucleotide sequence ID" value="NZ_SIHI01000036.1"/>
</dbReference>
<feature type="transmembrane region" description="Helical" evidence="6">
    <location>
        <begin position="121"/>
        <end position="140"/>
    </location>
</feature>
<evidence type="ECO:0000313" key="8">
    <source>
        <dbReference type="Proteomes" id="UP000317243"/>
    </source>
</evidence>
<dbReference type="EMBL" id="SIHI01000036">
    <property type="protein sequence ID" value="TWT42991.1"/>
    <property type="molecule type" value="Genomic_DNA"/>
</dbReference>
<evidence type="ECO:0000256" key="2">
    <source>
        <dbReference type="ARBA" id="ARBA00009694"/>
    </source>
</evidence>
<dbReference type="InterPro" id="IPR006696">
    <property type="entry name" value="DUF423"/>
</dbReference>
<feature type="transmembrane region" description="Helical" evidence="6">
    <location>
        <begin position="66"/>
        <end position="84"/>
    </location>
</feature>
<evidence type="ECO:0000256" key="5">
    <source>
        <dbReference type="ARBA" id="ARBA00023136"/>
    </source>
</evidence>
<dbReference type="AlphaFoldDB" id="A0A5C5VZ21"/>
<proteinExistence type="inferred from homology"/>
<organism evidence="7 8">
    <name type="scientific">Thalassoglobus neptunius</name>
    <dbReference type="NCBI Taxonomy" id="1938619"/>
    <lineage>
        <taxon>Bacteria</taxon>
        <taxon>Pseudomonadati</taxon>
        <taxon>Planctomycetota</taxon>
        <taxon>Planctomycetia</taxon>
        <taxon>Planctomycetales</taxon>
        <taxon>Planctomycetaceae</taxon>
        <taxon>Thalassoglobus</taxon>
    </lineage>
</organism>
<name>A0A5C5VZ21_9PLAN</name>
<accession>A0A5C5VZ21</accession>
<protein>
    <recommendedName>
        <fullName evidence="9">DUF423 domain-containing protein</fullName>
    </recommendedName>
</protein>
<dbReference type="Pfam" id="PF04241">
    <property type="entry name" value="DUF423"/>
    <property type="match status" value="1"/>
</dbReference>
<dbReference type="PANTHER" id="PTHR43461:SF1">
    <property type="entry name" value="TRANSMEMBRANE PROTEIN 256"/>
    <property type="match status" value="1"/>
</dbReference>
<dbReference type="PANTHER" id="PTHR43461">
    <property type="entry name" value="TRANSMEMBRANE PROTEIN 256"/>
    <property type="match status" value="1"/>
</dbReference>
<evidence type="ECO:0000313" key="7">
    <source>
        <dbReference type="EMBL" id="TWT42991.1"/>
    </source>
</evidence>
<keyword evidence="3 6" id="KW-0812">Transmembrane</keyword>
<evidence type="ECO:0000256" key="3">
    <source>
        <dbReference type="ARBA" id="ARBA00022692"/>
    </source>
</evidence>
<sequence length="154" mass="16539">MTKDSAFWIRVGAILGGLAVVFGAFAAHGLEKPLQELYQGQMKIVLGTEIPAAQKYLADFKTAAEYQMYHAFAILILGVLPASLSRRSINIAGWSFLLGIILFSGSLYCLVLTGYTRLGMITPIGGVMFIVGWIALLLAVPSASLPGTEHSPKH</sequence>
<gene>
    <name evidence="7" type="ORF">KOR42_45910</name>
</gene>
<comment type="similarity">
    <text evidence="2">Belongs to the UPF0382 family.</text>
</comment>
<keyword evidence="8" id="KW-1185">Reference proteome</keyword>
<keyword evidence="5 6" id="KW-0472">Membrane</keyword>
<feature type="transmembrane region" description="Helical" evidence="6">
    <location>
        <begin position="7"/>
        <end position="27"/>
    </location>
</feature>
<comment type="subcellular location">
    <subcellularLocation>
        <location evidence="1">Membrane</location>
        <topology evidence="1">Multi-pass membrane protein</topology>
    </subcellularLocation>
</comment>
<reference evidence="7 8" key="1">
    <citation type="submission" date="2019-02" db="EMBL/GenBank/DDBJ databases">
        <title>Deep-cultivation of Planctomycetes and their phenomic and genomic characterization uncovers novel biology.</title>
        <authorList>
            <person name="Wiegand S."/>
            <person name="Jogler M."/>
            <person name="Boedeker C."/>
            <person name="Pinto D."/>
            <person name="Vollmers J."/>
            <person name="Rivas-Marin E."/>
            <person name="Kohn T."/>
            <person name="Peeters S.H."/>
            <person name="Heuer A."/>
            <person name="Rast P."/>
            <person name="Oberbeckmann S."/>
            <person name="Bunk B."/>
            <person name="Jeske O."/>
            <person name="Meyerdierks A."/>
            <person name="Storesund J.E."/>
            <person name="Kallscheuer N."/>
            <person name="Luecker S."/>
            <person name="Lage O.M."/>
            <person name="Pohl T."/>
            <person name="Merkel B.J."/>
            <person name="Hornburger P."/>
            <person name="Mueller R.-W."/>
            <person name="Bruemmer F."/>
            <person name="Labrenz M."/>
            <person name="Spormann A.M."/>
            <person name="Op Den Camp H."/>
            <person name="Overmann J."/>
            <person name="Amann R."/>
            <person name="Jetten M.S.M."/>
            <person name="Mascher T."/>
            <person name="Medema M.H."/>
            <person name="Devos D.P."/>
            <person name="Kaster A.-K."/>
            <person name="Ovreas L."/>
            <person name="Rohde M."/>
            <person name="Galperin M.Y."/>
            <person name="Jogler C."/>
        </authorList>
    </citation>
    <scope>NUCLEOTIDE SEQUENCE [LARGE SCALE GENOMIC DNA]</scope>
    <source>
        <strain evidence="7 8">KOR42</strain>
    </source>
</reference>
<dbReference type="GO" id="GO:0005886">
    <property type="term" value="C:plasma membrane"/>
    <property type="evidence" value="ECO:0007669"/>
    <property type="project" value="TreeGrafter"/>
</dbReference>